<feature type="compositionally biased region" description="Basic and acidic residues" evidence="5">
    <location>
        <begin position="453"/>
        <end position="468"/>
    </location>
</feature>
<evidence type="ECO:0000256" key="5">
    <source>
        <dbReference type="SAM" id="MobiDB-lite"/>
    </source>
</evidence>
<gene>
    <name evidence="7" type="primary">PUS3</name>
    <name evidence="7" type="ORF">F1559_004128</name>
</gene>
<dbReference type="GO" id="GO:0031119">
    <property type="term" value="P:tRNA pseudouridine synthesis"/>
    <property type="evidence" value="ECO:0007669"/>
    <property type="project" value="TreeGrafter"/>
</dbReference>
<dbReference type="InterPro" id="IPR020097">
    <property type="entry name" value="PsdUridine_synth_TruA_a/b_dom"/>
</dbReference>
<dbReference type="InterPro" id="IPR001406">
    <property type="entry name" value="PsdUridine_synth_TruA"/>
</dbReference>
<dbReference type="Proteomes" id="UP000530660">
    <property type="component" value="Unassembled WGS sequence"/>
</dbReference>
<evidence type="ECO:0000259" key="6">
    <source>
        <dbReference type="Pfam" id="PF01416"/>
    </source>
</evidence>
<evidence type="ECO:0000313" key="8">
    <source>
        <dbReference type="Proteomes" id="UP000530660"/>
    </source>
</evidence>
<dbReference type="InterPro" id="IPR020094">
    <property type="entry name" value="TruA/RsuA/RluB/E/F_N"/>
</dbReference>
<name>A0A7J7IJS7_9RHOD</name>
<keyword evidence="3 4" id="KW-0413">Isomerase</keyword>
<dbReference type="EMBL" id="VWRR01000010">
    <property type="protein sequence ID" value="KAF6002551.1"/>
    <property type="molecule type" value="Genomic_DNA"/>
</dbReference>
<dbReference type="GO" id="GO:0005737">
    <property type="term" value="C:cytoplasm"/>
    <property type="evidence" value="ECO:0007669"/>
    <property type="project" value="TreeGrafter"/>
</dbReference>
<evidence type="ECO:0000256" key="3">
    <source>
        <dbReference type="ARBA" id="ARBA00023235"/>
    </source>
</evidence>
<proteinExistence type="inferred from homology"/>
<evidence type="ECO:0000256" key="2">
    <source>
        <dbReference type="ARBA" id="ARBA00022694"/>
    </source>
</evidence>
<sequence length="468" mass="52923">MSPLQSLARLSRAELEAYTFQLEKLLGRKRCLESGGRSAKRIDFKQYGARKIALKLAYQGWCFPAGFTAQPGDFAIPTEAKAGPHSFRSVESALFFALEKVKLVPCLHWLDDGSAPETTKVSPNRPLQSELFGEIWSSQGWQYSRGGRTDKGVSAVGQVVSLLVRCPPPNSGKLFYDYIRLLNKALPESVRIYAWAPVHDDFSARFSARSRTYKYFIPNMFSEEGLCSMKAAAKMMIGRHDFGNFCKFDAETTKGNTERVVLRCAVDLIRDPIIERLCPRGILEFTVEGQAFLYHQVRFMVAVLLEIGRGTESLDLVRSLLGLDGYARLDPKPQYVLAPECPLVLWNVDYGDQEPEWRYALSSSEMSKPDFEAAYPVDLVRSALCQWYTDLTKITFHGSFLSRLLQSCSNSDDAARELVDSLLGHTPQIIFPHMMDPKMHIPIKKRSSTGLNSEERMQKVSRMLERKK</sequence>
<dbReference type="Gene3D" id="3.30.70.660">
    <property type="entry name" value="Pseudouridine synthase I, catalytic domain, C-terminal subdomain"/>
    <property type="match status" value="1"/>
</dbReference>
<evidence type="ECO:0000313" key="7">
    <source>
        <dbReference type="EMBL" id="KAF6002551.1"/>
    </source>
</evidence>
<dbReference type="PANTHER" id="PTHR11142:SF5">
    <property type="entry name" value="TRNA PSEUDOURIDINE(38_39) SYNTHASE"/>
    <property type="match status" value="1"/>
</dbReference>
<dbReference type="PANTHER" id="PTHR11142">
    <property type="entry name" value="PSEUDOURIDYLATE SYNTHASE"/>
    <property type="match status" value="1"/>
</dbReference>
<feature type="domain" description="Pseudouridine synthase I TruA alpha/beta" evidence="6">
    <location>
        <begin position="232"/>
        <end position="350"/>
    </location>
</feature>
<dbReference type="OrthoDB" id="25767at2759"/>
<dbReference type="HAMAP" id="MF_00171">
    <property type="entry name" value="TruA"/>
    <property type="match status" value="1"/>
</dbReference>
<accession>A0A7J7IJS7</accession>
<dbReference type="Pfam" id="PF01416">
    <property type="entry name" value="PseudoU_synth_1"/>
    <property type="match status" value="1"/>
</dbReference>
<dbReference type="AlphaFoldDB" id="A0A7J7IJS7"/>
<reference evidence="7 8" key="1">
    <citation type="journal article" date="2020" name="J. Phycol.">
        <title>Comparative genome analysis reveals Cyanidiococcus gen. nov., a new extremophilic red algal genus sister to Cyanidioschyzon (Cyanidioschyzonaceae, Rhodophyta).</title>
        <authorList>
            <person name="Liu S.-L."/>
            <person name="Chiang Y.-R."/>
            <person name="Yoon H.S."/>
            <person name="Fu H.-Y."/>
        </authorList>
    </citation>
    <scope>NUCLEOTIDE SEQUENCE [LARGE SCALE GENOMIC DNA]</scope>
    <source>
        <strain evidence="7 8">THAL066</strain>
    </source>
</reference>
<dbReference type="InterPro" id="IPR020095">
    <property type="entry name" value="PsdUridine_synth_TruA_C"/>
</dbReference>
<comment type="caution">
    <text evidence="7">The sequence shown here is derived from an EMBL/GenBank/DDBJ whole genome shotgun (WGS) entry which is preliminary data.</text>
</comment>
<evidence type="ECO:0000256" key="4">
    <source>
        <dbReference type="RuleBase" id="RU003792"/>
    </source>
</evidence>
<organism evidence="7 8">
    <name type="scientific">Cyanidiococcus yangmingshanensis</name>
    <dbReference type="NCBI Taxonomy" id="2690220"/>
    <lineage>
        <taxon>Eukaryota</taxon>
        <taxon>Rhodophyta</taxon>
        <taxon>Bangiophyceae</taxon>
        <taxon>Cyanidiales</taxon>
        <taxon>Cyanidiaceae</taxon>
        <taxon>Cyanidiococcus</taxon>
    </lineage>
</organism>
<dbReference type="Gene3D" id="3.30.70.580">
    <property type="entry name" value="Pseudouridine synthase I, catalytic domain, N-terminal subdomain"/>
    <property type="match status" value="1"/>
</dbReference>
<dbReference type="GO" id="GO:1990481">
    <property type="term" value="P:mRNA pseudouridine synthesis"/>
    <property type="evidence" value="ECO:0007669"/>
    <property type="project" value="TreeGrafter"/>
</dbReference>
<comment type="catalytic activity">
    <reaction evidence="4">
        <text>uridine(38/39/40) in tRNA = pseudouridine(38/39/40) in tRNA</text>
        <dbReference type="Rhea" id="RHEA:22376"/>
        <dbReference type="Rhea" id="RHEA-COMP:10085"/>
        <dbReference type="Rhea" id="RHEA-COMP:10087"/>
        <dbReference type="ChEBI" id="CHEBI:65314"/>
        <dbReference type="ChEBI" id="CHEBI:65315"/>
        <dbReference type="EC" id="5.4.99.12"/>
    </reaction>
</comment>
<dbReference type="SUPFAM" id="SSF55120">
    <property type="entry name" value="Pseudouridine synthase"/>
    <property type="match status" value="1"/>
</dbReference>
<evidence type="ECO:0000256" key="1">
    <source>
        <dbReference type="ARBA" id="ARBA00009375"/>
    </source>
</evidence>
<comment type="similarity">
    <text evidence="1 4">Belongs to the tRNA pseudouridine synthase TruA family.</text>
</comment>
<dbReference type="GO" id="GO:0160147">
    <property type="term" value="F:tRNA pseudouridine(38-40) synthase activity"/>
    <property type="evidence" value="ECO:0007669"/>
    <property type="project" value="UniProtKB-EC"/>
</dbReference>
<keyword evidence="2 4" id="KW-0819">tRNA processing</keyword>
<feature type="region of interest" description="Disordered" evidence="5">
    <location>
        <begin position="444"/>
        <end position="468"/>
    </location>
</feature>
<dbReference type="GO" id="GO:0005634">
    <property type="term" value="C:nucleus"/>
    <property type="evidence" value="ECO:0007669"/>
    <property type="project" value="TreeGrafter"/>
</dbReference>
<dbReference type="InterPro" id="IPR020103">
    <property type="entry name" value="PsdUridine_synth_cat_dom_sf"/>
</dbReference>
<dbReference type="EC" id="5.4.99.12" evidence="4"/>
<dbReference type="GO" id="GO:0003723">
    <property type="term" value="F:RNA binding"/>
    <property type="evidence" value="ECO:0007669"/>
    <property type="project" value="InterPro"/>
</dbReference>
<keyword evidence="8" id="KW-1185">Reference proteome</keyword>
<protein>
    <recommendedName>
        <fullName evidence="4">tRNA pseudouridine synthase</fullName>
        <ecNumber evidence="4">5.4.99.12</ecNumber>
    </recommendedName>
</protein>